<dbReference type="OrthoDB" id="10322279at2759"/>
<dbReference type="AlphaFoldDB" id="A0A0C9WNT5"/>
<sequence>MYPTLDAANDPLVQQFRRYPSTRGANSSATSTQAPPTNLCLKDERIVDGVVVPRNWQLRVKPEWT</sequence>
<proteinExistence type="predicted"/>
<accession>A0A0C9WNT5</accession>
<gene>
    <name evidence="1" type="ORF">K443DRAFT_113860</name>
</gene>
<keyword evidence="2" id="KW-1185">Reference proteome</keyword>
<dbReference type="HOGENOM" id="CLU_3050726_0_0_1"/>
<reference evidence="2" key="2">
    <citation type="submission" date="2015-01" db="EMBL/GenBank/DDBJ databases">
        <title>Evolutionary Origins and Diversification of the Mycorrhizal Mutualists.</title>
        <authorList>
            <consortium name="DOE Joint Genome Institute"/>
            <consortium name="Mycorrhizal Genomics Consortium"/>
            <person name="Kohler A."/>
            <person name="Kuo A."/>
            <person name="Nagy L.G."/>
            <person name="Floudas D."/>
            <person name="Copeland A."/>
            <person name="Barry K.W."/>
            <person name="Cichocki N."/>
            <person name="Veneault-Fourrey C."/>
            <person name="LaButti K."/>
            <person name="Lindquist E.A."/>
            <person name="Lipzen A."/>
            <person name="Lundell T."/>
            <person name="Morin E."/>
            <person name="Murat C."/>
            <person name="Riley R."/>
            <person name="Ohm R."/>
            <person name="Sun H."/>
            <person name="Tunlid A."/>
            <person name="Henrissat B."/>
            <person name="Grigoriev I.V."/>
            <person name="Hibbett D.S."/>
            <person name="Martin F."/>
        </authorList>
    </citation>
    <scope>NUCLEOTIDE SEQUENCE [LARGE SCALE GENOMIC DNA]</scope>
    <source>
        <strain evidence="2">LaAM-08-1</strain>
    </source>
</reference>
<organism evidence="1 2">
    <name type="scientific">Laccaria amethystina LaAM-08-1</name>
    <dbReference type="NCBI Taxonomy" id="1095629"/>
    <lineage>
        <taxon>Eukaryota</taxon>
        <taxon>Fungi</taxon>
        <taxon>Dikarya</taxon>
        <taxon>Basidiomycota</taxon>
        <taxon>Agaricomycotina</taxon>
        <taxon>Agaricomycetes</taxon>
        <taxon>Agaricomycetidae</taxon>
        <taxon>Agaricales</taxon>
        <taxon>Agaricineae</taxon>
        <taxon>Hydnangiaceae</taxon>
        <taxon>Laccaria</taxon>
    </lineage>
</organism>
<evidence type="ECO:0000313" key="2">
    <source>
        <dbReference type="Proteomes" id="UP000054477"/>
    </source>
</evidence>
<evidence type="ECO:0000313" key="1">
    <source>
        <dbReference type="EMBL" id="KIJ92255.1"/>
    </source>
</evidence>
<protein>
    <submittedName>
        <fullName evidence="1">Uncharacterized protein</fullName>
    </submittedName>
</protein>
<reference evidence="1 2" key="1">
    <citation type="submission" date="2014-04" db="EMBL/GenBank/DDBJ databases">
        <authorList>
            <consortium name="DOE Joint Genome Institute"/>
            <person name="Kuo A."/>
            <person name="Kohler A."/>
            <person name="Nagy L.G."/>
            <person name="Floudas D."/>
            <person name="Copeland A."/>
            <person name="Barry K.W."/>
            <person name="Cichocki N."/>
            <person name="Veneault-Fourrey C."/>
            <person name="LaButti K."/>
            <person name="Lindquist E.A."/>
            <person name="Lipzen A."/>
            <person name="Lundell T."/>
            <person name="Morin E."/>
            <person name="Murat C."/>
            <person name="Sun H."/>
            <person name="Tunlid A."/>
            <person name="Henrissat B."/>
            <person name="Grigoriev I.V."/>
            <person name="Hibbett D.S."/>
            <person name="Martin F."/>
            <person name="Nordberg H.P."/>
            <person name="Cantor M.N."/>
            <person name="Hua S.X."/>
        </authorList>
    </citation>
    <scope>NUCLEOTIDE SEQUENCE [LARGE SCALE GENOMIC DNA]</scope>
    <source>
        <strain evidence="1 2">LaAM-08-1</strain>
    </source>
</reference>
<dbReference type="Proteomes" id="UP000054477">
    <property type="component" value="Unassembled WGS sequence"/>
</dbReference>
<dbReference type="EMBL" id="KN838924">
    <property type="protein sequence ID" value="KIJ92255.1"/>
    <property type="molecule type" value="Genomic_DNA"/>
</dbReference>
<name>A0A0C9WNT5_9AGAR</name>